<dbReference type="EMBL" id="CDMZ01002135">
    <property type="protein sequence ID" value="CEM40929.1"/>
    <property type="molecule type" value="Genomic_DNA"/>
</dbReference>
<evidence type="ECO:0000313" key="3">
    <source>
        <dbReference type="EMBL" id="CEM40929.1"/>
    </source>
</evidence>
<gene>
    <name evidence="3" type="ORF">Cvel_25658</name>
</gene>
<accession>A0A0G4HAF5</accession>
<proteinExistence type="predicted"/>
<sequence length="401" mass="42800">MGLASLSGTVLFVFAFEAVNACTNAEINGYPCFQQLISETKEFNGLASRPLLRPAALTSCLCGTIKNAMTNVGCCDSSSTHTLVNAICQFPCDCAEALTADGTRMMQRLMRCVANSHLPEPYRSAGGGAGINHFDFAKCMCQSRNSQMDDNLPYETYYVTALDQLKTVCCKESVIMSPVFSSFALRELCGVECPVTPPVNRGGLEDVQCVCSFSFLGDNSTGRLSPIVGREFPIGVEFVWSGVPRLCQFWSFPKMPFLPRVLTNPGRELGLAARTEGASAPPAAPQEPVQARCGGVVTANARLLPTRFGASSLIEAAAPGDVESDQESAAEEAADCEKAEQLPGSRDREGSASSPSSEVRRERHPVPVEEEEEGGTVPVKLEEGGREGDVKRKTGGPCVSS</sequence>
<feature type="compositionally biased region" description="Basic and acidic residues" evidence="1">
    <location>
        <begin position="335"/>
        <end position="350"/>
    </location>
</feature>
<feature type="chain" id="PRO_5005191621" description="Extracellular membrane protein CFEM domain-containing protein" evidence="2">
    <location>
        <begin position="22"/>
        <end position="401"/>
    </location>
</feature>
<feature type="region of interest" description="Disordered" evidence="1">
    <location>
        <begin position="318"/>
        <end position="401"/>
    </location>
</feature>
<protein>
    <recommendedName>
        <fullName evidence="4">Extracellular membrane protein CFEM domain-containing protein</fullName>
    </recommendedName>
</protein>
<evidence type="ECO:0000256" key="1">
    <source>
        <dbReference type="SAM" id="MobiDB-lite"/>
    </source>
</evidence>
<dbReference type="VEuPathDB" id="CryptoDB:Cvel_25658"/>
<name>A0A0G4HAF5_9ALVE</name>
<reference evidence="3" key="1">
    <citation type="submission" date="2014-11" db="EMBL/GenBank/DDBJ databases">
        <authorList>
            <person name="Otto D Thomas"/>
            <person name="Naeem Raeece"/>
        </authorList>
    </citation>
    <scope>NUCLEOTIDE SEQUENCE</scope>
</reference>
<evidence type="ECO:0000256" key="2">
    <source>
        <dbReference type="SAM" id="SignalP"/>
    </source>
</evidence>
<feature type="compositionally biased region" description="Acidic residues" evidence="1">
    <location>
        <begin position="322"/>
        <end position="334"/>
    </location>
</feature>
<evidence type="ECO:0008006" key="4">
    <source>
        <dbReference type="Google" id="ProtNLM"/>
    </source>
</evidence>
<feature type="compositionally biased region" description="Basic and acidic residues" evidence="1">
    <location>
        <begin position="358"/>
        <end position="367"/>
    </location>
</feature>
<keyword evidence="2" id="KW-0732">Signal</keyword>
<dbReference type="AlphaFoldDB" id="A0A0G4HAF5"/>
<feature type="compositionally biased region" description="Basic and acidic residues" evidence="1">
    <location>
        <begin position="380"/>
        <end position="392"/>
    </location>
</feature>
<feature type="signal peptide" evidence="2">
    <location>
        <begin position="1"/>
        <end position="21"/>
    </location>
</feature>
<organism evidence="3">
    <name type="scientific">Chromera velia CCMP2878</name>
    <dbReference type="NCBI Taxonomy" id="1169474"/>
    <lineage>
        <taxon>Eukaryota</taxon>
        <taxon>Sar</taxon>
        <taxon>Alveolata</taxon>
        <taxon>Colpodellida</taxon>
        <taxon>Chromeraceae</taxon>
        <taxon>Chromera</taxon>
    </lineage>
</organism>